<dbReference type="EMBL" id="CAJPEX010001751">
    <property type="protein sequence ID" value="CAG0919847.1"/>
    <property type="molecule type" value="Genomic_DNA"/>
</dbReference>
<evidence type="ECO:0000259" key="8">
    <source>
        <dbReference type="PROSITE" id="PS50275"/>
    </source>
</evidence>
<dbReference type="Proteomes" id="UP000678499">
    <property type="component" value="Unassembled WGS sequence"/>
</dbReference>
<dbReference type="GO" id="GO:0046856">
    <property type="term" value="P:phosphatidylinositol dephosphorylation"/>
    <property type="evidence" value="ECO:0007669"/>
    <property type="project" value="TreeGrafter"/>
</dbReference>
<comment type="catalytic activity">
    <reaction evidence="3">
        <text>a 1,2-diacyl-sn-glycero-3-phospho-(1D-myo-inositol 4-phosphate) + H2O = a 1,2-diacyl-sn-glycero-3-phospho-(1D-myo-inositol) + phosphate</text>
        <dbReference type="Rhea" id="RHEA:55652"/>
        <dbReference type="ChEBI" id="CHEBI:15377"/>
        <dbReference type="ChEBI" id="CHEBI:43474"/>
        <dbReference type="ChEBI" id="CHEBI:57880"/>
        <dbReference type="ChEBI" id="CHEBI:58178"/>
    </reaction>
    <physiologicalReaction direction="left-to-right" evidence="3">
        <dbReference type="Rhea" id="RHEA:55653"/>
    </physiologicalReaction>
</comment>
<dbReference type="GO" id="GO:0043812">
    <property type="term" value="F:phosphatidylinositol-4-phosphate phosphatase activity"/>
    <property type="evidence" value="ECO:0007669"/>
    <property type="project" value="TreeGrafter"/>
</dbReference>
<dbReference type="PANTHER" id="PTHR45662">
    <property type="entry name" value="PHOSPHATIDYLINOSITIDE PHOSPHATASE SAC1"/>
    <property type="match status" value="1"/>
</dbReference>
<sequence>MAMRKAFRVSFKNSTSGPYSVLLEHRSREETLLFESGAVAVLSSQETECIKKPYTLMLDAYGCLGILQVCTADGIIYFLAMITGCSSVGKIKEAEILRITDGIIYFLAMITGCSSVGKIKEAEILRITGVQLVSLRGQPGDEEKLMDVKKILSLGTFYYSSKPEAFDLSLCSQRATKTSETDNRFFWNRILHTHLMRFGVDTTCWLVKMICGAVEIRTLYVGHQQAKACLISRLSCERAGTRFNVRGANDDGQVANFVETEQVIFADEDVASFVQTRGSVPLFWEQPGVQVGSHKVRFARGTEASAPAFDKHMRQMKRNYGQFAIVNLLGSSMLGSKQGEATLSEMFKSHH</sequence>
<keyword evidence="7" id="KW-0812">Transmembrane</keyword>
<dbReference type="InterPro" id="IPR002013">
    <property type="entry name" value="SAC_dom"/>
</dbReference>
<feature type="non-terminal residue" evidence="9">
    <location>
        <position position="1"/>
    </location>
</feature>
<comment type="catalytic activity">
    <reaction evidence="2">
        <text>a 1,2-diacyl-sn-glycero-3-phospho-(1D-myo-inositol-3-phosphate) + H2O = a 1,2-diacyl-sn-glycero-3-phospho-(1D-myo-inositol) + phosphate</text>
        <dbReference type="Rhea" id="RHEA:12316"/>
        <dbReference type="ChEBI" id="CHEBI:15377"/>
        <dbReference type="ChEBI" id="CHEBI:43474"/>
        <dbReference type="ChEBI" id="CHEBI:57880"/>
        <dbReference type="ChEBI" id="CHEBI:58088"/>
        <dbReference type="EC" id="3.1.3.64"/>
    </reaction>
    <physiologicalReaction direction="left-to-right" evidence="2">
        <dbReference type="Rhea" id="RHEA:12317"/>
    </physiologicalReaction>
</comment>
<keyword evidence="7" id="KW-1133">Transmembrane helix</keyword>
<reference evidence="9" key="1">
    <citation type="submission" date="2020-11" db="EMBL/GenBank/DDBJ databases">
        <authorList>
            <person name="Tran Van P."/>
        </authorList>
    </citation>
    <scope>NUCLEOTIDE SEQUENCE</scope>
</reference>
<evidence type="ECO:0000256" key="2">
    <source>
        <dbReference type="ARBA" id="ARBA00036631"/>
    </source>
</evidence>
<organism evidence="9">
    <name type="scientific">Notodromas monacha</name>
    <dbReference type="NCBI Taxonomy" id="399045"/>
    <lineage>
        <taxon>Eukaryota</taxon>
        <taxon>Metazoa</taxon>
        <taxon>Ecdysozoa</taxon>
        <taxon>Arthropoda</taxon>
        <taxon>Crustacea</taxon>
        <taxon>Oligostraca</taxon>
        <taxon>Ostracoda</taxon>
        <taxon>Podocopa</taxon>
        <taxon>Podocopida</taxon>
        <taxon>Cypridocopina</taxon>
        <taxon>Cypridoidea</taxon>
        <taxon>Cyprididae</taxon>
        <taxon>Notodromas</taxon>
    </lineage>
</organism>
<dbReference type="Pfam" id="PF02383">
    <property type="entry name" value="Syja_N"/>
    <property type="match status" value="1"/>
</dbReference>
<evidence type="ECO:0000256" key="7">
    <source>
        <dbReference type="SAM" id="Phobius"/>
    </source>
</evidence>
<keyword evidence="10" id="KW-1185">Reference proteome</keyword>
<name>A0A7R9BSF5_9CRUS</name>
<keyword evidence="7" id="KW-0472">Membrane</keyword>
<gene>
    <name evidence="9" type="ORF">NMOB1V02_LOCUS7363</name>
</gene>
<evidence type="ECO:0000256" key="4">
    <source>
        <dbReference type="ARBA" id="ARBA00040795"/>
    </source>
</evidence>
<dbReference type="PANTHER" id="PTHR45662:SF2">
    <property type="entry name" value="PHOSPHATIDYLINOSITOL-3-PHOSPHATASE SAC1"/>
    <property type="match status" value="1"/>
</dbReference>
<evidence type="ECO:0000256" key="5">
    <source>
        <dbReference type="ARBA" id="ARBA00041396"/>
    </source>
</evidence>
<protein>
    <recommendedName>
        <fullName evidence="4">Phosphatidylinositol-3-phosphatase SAC1</fullName>
        <ecNumber evidence="1">3.1.3.64</ecNumber>
    </recommendedName>
    <alternativeName>
        <fullName evidence="6">Phosphatidylinositol-4-phosphate phosphatase</fullName>
    </alternativeName>
    <alternativeName>
        <fullName evidence="5">Suppressor of actin mutations 1-like protein</fullName>
    </alternativeName>
</protein>
<feature type="domain" description="SAC" evidence="8">
    <location>
        <begin position="148"/>
        <end position="351"/>
    </location>
</feature>
<dbReference type="EC" id="3.1.3.64" evidence="1"/>
<dbReference type="PROSITE" id="PS50275">
    <property type="entry name" value="SAC"/>
    <property type="match status" value="1"/>
</dbReference>
<accession>A0A7R9BSF5</accession>
<evidence type="ECO:0000256" key="3">
    <source>
        <dbReference type="ARBA" id="ARBA00036807"/>
    </source>
</evidence>
<evidence type="ECO:0000313" key="10">
    <source>
        <dbReference type="Proteomes" id="UP000678499"/>
    </source>
</evidence>
<dbReference type="GO" id="GO:0004438">
    <property type="term" value="F:phosphatidylinositol-3-phosphate phosphatase activity"/>
    <property type="evidence" value="ECO:0007669"/>
    <property type="project" value="UniProtKB-EC"/>
</dbReference>
<dbReference type="EMBL" id="OA883788">
    <property type="protein sequence ID" value="CAD7279695.1"/>
    <property type="molecule type" value="Genomic_DNA"/>
</dbReference>
<dbReference type="AlphaFoldDB" id="A0A7R9BSF5"/>
<dbReference type="GO" id="GO:0005783">
    <property type="term" value="C:endoplasmic reticulum"/>
    <property type="evidence" value="ECO:0007669"/>
    <property type="project" value="TreeGrafter"/>
</dbReference>
<evidence type="ECO:0000313" key="9">
    <source>
        <dbReference type="EMBL" id="CAD7279695.1"/>
    </source>
</evidence>
<proteinExistence type="predicted"/>
<evidence type="ECO:0000256" key="6">
    <source>
        <dbReference type="ARBA" id="ARBA00041911"/>
    </source>
</evidence>
<dbReference type="OrthoDB" id="6690846at2759"/>
<evidence type="ECO:0000256" key="1">
    <source>
        <dbReference type="ARBA" id="ARBA00013038"/>
    </source>
</evidence>
<feature type="transmembrane region" description="Helical" evidence="7">
    <location>
        <begin position="60"/>
        <end position="82"/>
    </location>
</feature>